<evidence type="ECO:0000256" key="4">
    <source>
        <dbReference type="ARBA" id="ARBA00023002"/>
    </source>
</evidence>
<evidence type="ECO:0000259" key="10">
    <source>
        <dbReference type="PROSITE" id="PS51349"/>
    </source>
</evidence>
<dbReference type="Proteomes" id="UP000243819">
    <property type="component" value="Unassembled WGS sequence"/>
</dbReference>
<comment type="similarity">
    <text evidence="5">Belongs to the FMN-dependent alpha-hydroxy acid dehydrogenase family.</text>
</comment>
<evidence type="ECO:0000256" key="1">
    <source>
        <dbReference type="ARBA" id="ARBA00001917"/>
    </source>
</evidence>
<dbReference type="PIRSF" id="PIRSF000138">
    <property type="entry name" value="Al-hdrx_acd_dh"/>
    <property type="match status" value="1"/>
</dbReference>
<feature type="binding site" evidence="9">
    <location>
        <position position="234"/>
    </location>
    <ligand>
        <name>glyoxylate</name>
        <dbReference type="ChEBI" id="CHEBI:36655"/>
    </ligand>
</feature>
<evidence type="ECO:0000256" key="7">
    <source>
        <dbReference type="ARBA" id="ARBA00048754"/>
    </source>
</evidence>
<keyword evidence="11" id="KW-0413">Isomerase</keyword>
<dbReference type="GO" id="GO:0010181">
    <property type="term" value="F:FMN binding"/>
    <property type="evidence" value="ECO:0007669"/>
    <property type="project" value="InterPro"/>
</dbReference>
<dbReference type="PANTHER" id="PTHR10578">
    <property type="entry name" value="S -2-HYDROXY-ACID OXIDASE-RELATED"/>
    <property type="match status" value="1"/>
</dbReference>
<name>A0A1H9ZQY8_9FIRM</name>
<dbReference type="CDD" id="cd02809">
    <property type="entry name" value="alpha_hydroxyacid_oxid_FMN"/>
    <property type="match status" value="1"/>
</dbReference>
<dbReference type="RefSeq" id="WP_091349731.1">
    <property type="nucleotide sequence ID" value="NZ_FOIF01000012.1"/>
</dbReference>
<dbReference type="AlphaFoldDB" id="A0A1H9ZQY8"/>
<keyword evidence="4" id="KW-0560">Oxidoreductase</keyword>
<dbReference type="STRING" id="1120990.SAMN03080614_10123"/>
<accession>A0A1H9ZQY8</accession>
<evidence type="ECO:0000256" key="6">
    <source>
        <dbReference type="ARBA" id="ARBA00029513"/>
    </source>
</evidence>
<evidence type="ECO:0000256" key="3">
    <source>
        <dbReference type="ARBA" id="ARBA00022643"/>
    </source>
</evidence>
<keyword evidence="2 9" id="KW-0285">Flavoprotein</keyword>
<keyword evidence="3 9" id="KW-0288">FMN</keyword>
<dbReference type="PANTHER" id="PTHR10578:SF107">
    <property type="entry name" value="2-HYDROXYACID OXIDASE 1"/>
    <property type="match status" value="1"/>
</dbReference>
<dbReference type="OrthoDB" id="9770452at2"/>
<dbReference type="SUPFAM" id="SSF51395">
    <property type="entry name" value="FMN-linked oxidoreductases"/>
    <property type="match status" value="1"/>
</dbReference>
<sequence length="336" mass="35350">MPTEIRKKARELMTGYCKVCPVCDGRACKGQVPGMGGVGTGSSFWANLESLAKVKLNMRTIHDKKDPDTSTTIFGRKISLPVMVGPMTGTTYNMGGKIGEKEFVSYLVEGSLKAGSLAMTGDGADPAMYNSGLEAIKEFGGGIPIIKPRSQQEIISRIKEGEKAGAVAIGVDIDGAGLVTMALKGQPVGPKTVAELKELVQSTALPFILKGVMTVDEAELAVEIGAQAIVVSNHGGRVLDSCPGAAEVLPEIAKRVKGKITIFADGGVRTGIDVLKMLALGADCVLIGRPFVTQAFGGGAQGVEEYYKVIQSQLYQGMILTGCGSIKEIDERIIRK</sequence>
<evidence type="ECO:0000256" key="8">
    <source>
        <dbReference type="PIRSR" id="PIRSR000138-1"/>
    </source>
</evidence>
<dbReference type="Gene3D" id="3.20.20.70">
    <property type="entry name" value="Aldolase class I"/>
    <property type="match status" value="1"/>
</dbReference>
<feature type="domain" description="FMN hydroxy acid dehydrogenase" evidence="10">
    <location>
        <begin position="36"/>
        <end position="336"/>
    </location>
</feature>
<dbReference type="GO" id="GO:0016491">
    <property type="term" value="F:oxidoreductase activity"/>
    <property type="evidence" value="ECO:0007669"/>
    <property type="project" value="UniProtKB-KW"/>
</dbReference>
<feature type="binding site" evidence="9">
    <location>
        <position position="237"/>
    </location>
    <ligand>
        <name>glyoxylate</name>
        <dbReference type="ChEBI" id="CHEBI:36655"/>
    </ligand>
</feature>
<evidence type="ECO:0000313" key="12">
    <source>
        <dbReference type="Proteomes" id="UP000243819"/>
    </source>
</evidence>
<proteinExistence type="inferred from homology"/>
<feature type="binding site" evidence="9">
    <location>
        <begin position="288"/>
        <end position="289"/>
    </location>
    <ligand>
        <name>FMN</name>
        <dbReference type="ChEBI" id="CHEBI:58210"/>
    </ligand>
</feature>
<feature type="binding site" evidence="9">
    <location>
        <position position="232"/>
    </location>
    <ligand>
        <name>FMN</name>
        <dbReference type="ChEBI" id="CHEBI:58210"/>
    </ligand>
</feature>
<evidence type="ECO:0000256" key="5">
    <source>
        <dbReference type="ARBA" id="ARBA00024042"/>
    </source>
</evidence>
<dbReference type="PROSITE" id="PS51349">
    <property type="entry name" value="FMN_HYDROXY_ACID_DH_2"/>
    <property type="match status" value="1"/>
</dbReference>
<feature type="binding site" evidence="9">
    <location>
        <position position="210"/>
    </location>
    <ligand>
        <name>FMN</name>
        <dbReference type="ChEBI" id="CHEBI:58210"/>
    </ligand>
</feature>
<dbReference type="InterPro" id="IPR037396">
    <property type="entry name" value="FMN_HAD"/>
</dbReference>
<feature type="binding site" evidence="9">
    <location>
        <begin position="265"/>
        <end position="269"/>
    </location>
    <ligand>
        <name>FMN</name>
        <dbReference type="ChEBI" id="CHEBI:58210"/>
    </ligand>
</feature>
<dbReference type="InterPro" id="IPR000262">
    <property type="entry name" value="FMN-dep_DH"/>
</dbReference>
<comment type="cofactor">
    <cofactor evidence="1">
        <name>FMN</name>
        <dbReference type="ChEBI" id="CHEBI:58210"/>
    </cofactor>
</comment>
<dbReference type="EMBL" id="FOIF01000012">
    <property type="protein sequence ID" value="SES83785.1"/>
    <property type="molecule type" value="Genomic_DNA"/>
</dbReference>
<dbReference type="InterPro" id="IPR013785">
    <property type="entry name" value="Aldolase_TIM"/>
</dbReference>
<reference evidence="12" key="1">
    <citation type="submission" date="2016-10" db="EMBL/GenBank/DDBJ databases">
        <authorList>
            <person name="Varghese N."/>
            <person name="Submissions S."/>
        </authorList>
    </citation>
    <scope>NUCLEOTIDE SEQUENCE [LARGE SCALE GENOMIC DNA]</scope>
    <source>
        <strain evidence="12">DSM 13577</strain>
    </source>
</reference>
<dbReference type="Pfam" id="PF01070">
    <property type="entry name" value="FMN_dh"/>
    <property type="match status" value="2"/>
</dbReference>
<gene>
    <name evidence="11" type="ORF">SAMN03080614_10123</name>
</gene>
<keyword evidence="12" id="KW-1185">Reference proteome</keyword>
<evidence type="ECO:0000256" key="2">
    <source>
        <dbReference type="ARBA" id="ARBA00022630"/>
    </source>
</evidence>
<evidence type="ECO:0000313" key="11">
    <source>
        <dbReference type="EMBL" id="SES83785.1"/>
    </source>
</evidence>
<dbReference type="InterPro" id="IPR012133">
    <property type="entry name" value="Alpha-hydoxy_acid_DH_FMN"/>
</dbReference>
<comment type="catalytic activity">
    <reaction evidence="7">
        <text>(S)-lactate + O2 = pyruvate + H2O2</text>
        <dbReference type="Rhea" id="RHEA:55868"/>
        <dbReference type="ChEBI" id="CHEBI:15361"/>
        <dbReference type="ChEBI" id="CHEBI:15379"/>
        <dbReference type="ChEBI" id="CHEBI:16240"/>
        <dbReference type="ChEBI" id="CHEBI:16651"/>
    </reaction>
    <physiologicalReaction direction="left-to-right" evidence="7">
        <dbReference type="Rhea" id="RHEA:55869"/>
    </physiologicalReaction>
</comment>
<organism evidence="11 12">
    <name type="scientific">Anaerobranca gottschalkii DSM 13577</name>
    <dbReference type="NCBI Taxonomy" id="1120990"/>
    <lineage>
        <taxon>Bacteria</taxon>
        <taxon>Bacillati</taxon>
        <taxon>Bacillota</taxon>
        <taxon>Clostridia</taxon>
        <taxon>Eubacteriales</taxon>
        <taxon>Proteinivoracaceae</taxon>
        <taxon>Anaerobranca</taxon>
    </lineage>
</organism>
<feature type="active site" description="Proton acceptor" evidence="8">
    <location>
        <position position="234"/>
    </location>
</feature>
<evidence type="ECO:0000256" key="9">
    <source>
        <dbReference type="PIRSR" id="PIRSR000138-2"/>
    </source>
</evidence>
<dbReference type="GO" id="GO:0016853">
    <property type="term" value="F:isomerase activity"/>
    <property type="evidence" value="ECO:0007669"/>
    <property type="project" value="UniProtKB-KW"/>
</dbReference>
<protein>
    <recommendedName>
        <fullName evidence="6">L-lactate oxidase</fullName>
    </recommendedName>
</protein>